<evidence type="ECO:0000313" key="2">
    <source>
        <dbReference type="Proteomes" id="UP000193396"/>
    </source>
</evidence>
<dbReference type="STRING" id="1293890.TALK_04760"/>
<dbReference type="InterPro" id="IPR009057">
    <property type="entry name" value="Homeodomain-like_sf"/>
</dbReference>
<reference evidence="1 2" key="1">
    <citation type="submission" date="2014-03" db="EMBL/GenBank/DDBJ databases">
        <title>The draft genome sequence of Thalassospira alkalitolerans JCM 18968.</title>
        <authorList>
            <person name="Lai Q."/>
            <person name="Shao Z."/>
        </authorList>
    </citation>
    <scope>NUCLEOTIDE SEQUENCE [LARGE SCALE GENOMIC DNA]</scope>
    <source>
        <strain evidence="1 2">JCM 18968</strain>
    </source>
</reference>
<gene>
    <name evidence="1" type="ORF">TALK_04760</name>
</gene>
<evidence type="ECO:0000313" key="1">
    <source>
        <dbReference type="EMBL" id="OSQ49634.1"/>
    </source>
</evidence>
<organism evidence="1 2">
    <name type="scientific">Thalassospira alkalitolerans</name>
    <dbReference type="NCBI Taxonomy" id="1293890"/>
    <lineage>
        <taxon>Bacteria</taxon>
        <taxon>Pseudomonadati</taxon>
        <taxon>Pseudomonadota</taxon>
        <taxon>Alphaproteobacteria</taxon>
        <taxon>Rhodospirillales</taxon>
        <taxon>Thalassospiraceae</taxon>
        <taxon>Thalassospira</taxon>
    </lineage>
</organism>
<comment type="caution">
    <text evidence="1">The sequence shown here is derived from an EMBL/GenBank/DDBJ whole genome shotgun (WGS) entry which is preliminary data.</text>
</comment>
<name>A0A1Y2LFY1_9PROT</name>
<dbReference type="SUPFAM" id="SSF46689">
    <property type="entry name" value="Homeodomain-like"/>
    <property type="match status" value="1"/>
</dbReference>
<accession>A0A1Y2LFY1</accession>
<evidence type="ECO:0008006" key="3">
    <source>
        <dbReference type="Google" id="ProtNLM"/>
    </source>
</evidence>
<sequence>MPEIGSTYGIEDVAKLVSQRAAMRLVETFPGTVLYIPKKVTENHELLVIGPDDAAAISLEFGGNHITVPMSFISPRKRRLLIYRLASENMSRRQIALRTGCTERRVYQILSDAGWTDDRQTSLFDDISASTLKFSD</sequence>
<keyword evidence="2" id="KW-1185">Reference proteome</keyword>
<proteinExistence type="predicted"/>
<dbReference type="Proteomes" id="UP000193396">
    <property type="component" value="Unassembled WGS sequence"/>
</dbReference>
<dbReference type="AlphaFoldDB" id="A0A1Y2LFY1"/>
<dbReference type="EMBL" id="JFKB01000002">
    <property type="protein sequence ID" value="OSQ49634.1"/>
    <property type="molecule type" value="Genomic_DNA"/>
</dbReference>
<dbReference type="OrthoDB" id="7358524at2"/>
<protein>
    <recommendedName>
        <fullName evidence="3">Mor transcription activator domain-containing protein</fullName>
    </recommendedName>
</protein>